<reference evidence="6" key="1">
    <citation type="submission" date="2020-10" db="EMBL/GenBank/DDBJ databases">
        <title>Taxonomic study of unclassified bacteria belonging to the class Ktedonobacteria.</title>
        <authorList>
            <person name="Yabe S."/>
            <person name="Wang C.M."/>
            <person name="Zheng Y."/>
            <person name="Sakai Y."/>
            <person name="Cavaletti L."/>
            <person name="Monciardini P."/>
            <person name="Donadio S."/>
        </authorList>
    </citation>
    <scope>NUCLEOTIDE SEQUENCE</scope>
    <source>
        <strain evidence="6">SOSP1-1</strain>
    </source>
</reference>
<dbReference type="RefSeq" id="WP_220196727.1">
    <property type="nucleotide sequence ID" value="NZ_BNJF01000003.1"/>
</dbReference>
<sequence>MPYPAKTNARTILQAAIEYLEQYGEEALSMRELASRLGLTPRALYRYYPDRAALEATIAEEGFRRLHADLVVAVGKRVGKDALRVSAVAYLTFAQAHPTWYALLMRFHVQSPGLLEAGHQVWTFVVGLAEDVVGVESAASAAVAFWAFLHGFTQLERAAILSEQKPRSGFQVGLEAFLSGFTTLSSNPSL</sequence>
<dbReference type="Pfam" id="PF13305">
    <property type="entry name" value="TetR_C_33"/>
    <property type="match status" value="1"/>
</dbReference>
<dbReference type="Gene3D" id="1.10.10.60">
    <property type="entry name" value="Homeodomain-like"/>
    <property type="match status" value="1"/>
</dbReference>
<dbReference type="GO" id="GO:0000976">
    <property type="term" value="F:transcription cis-regulatory region binding"/>
    <property type="evidence" value="ECO:0007669"/>
    <property type="project" value="TreeGrafter"/>
</dbReference>
<keyword evidence="1" id="KW-0805">Transcription regulation</keyword>
<organism evidence="6 7">
    <name type="scientific">Ktedonospora formicarum</name>
    <dbReference type="NCBI Taxonomy" id="2778364"/>
    <lineage>
        <taxon>Bacteria</taxon>
        <taxon>Bacillati</taxon>
        <taxon>Chloroflexota</taxon>
        <taxon>Ktedonobacteria</taxon>
        <taxon>Ktedonobacterales</taxon>
        <taxon>Ktedonobacteraceae</taxon>
        <taxon>Ktedonospora</taxon>
    </lineage>
</organism>
<dbReference type="Gene3D" id="1.10.357.10">
    <property type="entry name" value="Tetracycline Repressor, domain 2"/>
    <property type="match status" value="1"/>
</dbReference>
<gene>
    <name evidence="6" type="ORF">KSX_55960</name>
</gene>
<evidence type="ECO:0000313" key="6">
    <source>
        <dbReference type="EMBL" id="GHO47433.1"/>
    </source>
</evidence>
<accession>A0A8J3I7W2</accession>
<keyword evidence="7" id="KW-1185">Reference proteome</keyword>
<dbReference type="InterPro" id="IPR036271">
    <property type="entry name" value="Tet_transcr_reg_TetR-rel_C_sf"/>
</dbReference>
<dbReference type="InterPro" id="IPR050109">
    <property type="entry name" value="HTH-type_TetR-like_transc_reg"/>
</dbReference>
<evidence type="ECO:0000256" key="1">
    <source>
        <dbReference type="ARBA" id="ARBA00023015"/>
    </source>
</evidence>
<keyword evidence="3" id="KW-0804">Transcription</keyword>
<dbReference type="GO" id="GO:0003700">
    <property type="term" value="F:DNA-binding transcription factor activity"/>
    <property type="evidence" value="ECO:0007669"/>
    <property type="project" value="TreeGrafter"/>
</dbReference>
<dbReference type="InterPro" id="IPR025996">
    <property type="entry name" value="MT1864/Rv1816-like_C"/>
</dbReference>
<dbReference type="InterPro" id="IPR001647">
    <property type="entry name" value="HTH_TetR"/>
</dbReference>
<proteinExistence type="predicted"/>
<name>A0A8J3I7W2_9CHLR</name>
<dbReference type="Pfam" id="PF00440">
    <property type="entry name" value="TetR_N"/>
    <property type="match status" value="1"/>
</dbReference>
<evidence type="ECO:0000256" key="3">
    <source>
        <dbReference type="ARBA" id="ARBA00023163"/>
    </source>
</evidence>
<evidence type="ECO:0000256" key="2">
    <source>
        <dbReference type="ARBA" id="ARBA00023125"/>
    </source>
</evidence>
<evidence type="ECO:0000259" key="5">
    <source>
        <dbReference type="PROSITE" id="PS50977"/>
    </source>
</evidence>
<dbReference type="PROSITE" id="PS50977">
    <property type="entry name" value="HTH_TETR_2"/>
    <property type="match status" value="1"/>
</dbReference>
<dbReference type="PANTHER" id="PTHR30055">
    <property type="entry name" value="HTH-TYPE TRANSCRIPTIONAL REGULATOR RUTR"/>
    <property type="match status" value="1"/>
</dbReference>
<dbReference type="Proteomes" id="UP000612362">
    <property type="component" value="Unassembled WGS sequence"/>
</dbReference>
<evidence type="ECO:0000313" key="7">
    <source>
        <dbReference type="Proteomes" id="UP000612362"/>
    </source>
</evidence>
<comment type="caution">
    <text evidence="6">The sequence shown here is derived from an EMBL/GenBank/DDBJ whole genome shotgun (WGS) entry which is preliminary data.</text>
</comment>
<evidence type="ECO:0000256" key="4">
    <source>
        <dbReference type="PROSITE-ProRule" id="PRU00335"/>
    </source>
</evidence>
<dbReference type="SUPFAM" id="SSF48498">
    <property type="entry name" value="Tetracyclin repressor-like, C-terminal domain"/>
    <property type="match status" value="1"/>
</dbReference>
<dbReference type="EMBL" id="BNJF01000003">
    <property type="protein sequence ID" value="GHO47433.1"/>
    <property type="molecule type" value="Genomic_DNA"/>
</dbReference>
<keyword evidence="2 4" id="KW-0238">DNA-binding</keyword>
<dbReference type="AlphaFoldDB" id="A0A8J3I7W2"/>
<protein>
    <submittedName>
        <fullName evidence="6">TetR family transcriptional regulator</fullName>
    </submittedName>
</protein>
<feature type="domain" description="HTH tetR-type" evidence="5">
    <location>
        <begin position="6"/>
        <end position="66"/>
    </location>
</feature>
<dbReference type="SUPFAM" id="SSF46689">
    <property type="entry name" value="Homeodomain-like"/>
    <property type="match status" value="1"/>
</dbReference>
<dbReference type="InterPro" id="IPR009057">
    <property type="entry name" value="Homeodomain-like_sf"/>
</dbReference>
<feature type="DNA-binding region" description="H-T-H motif" evidence="4">
    <location>
        <begin position="29"/>
        <end position="48"/>
    </location>
</feature>
<dbReference type="PANTHER" id="PTHR30055:SF151">
    <property type="entry name" value="TRANSCRIPTIONAL REGULATORY PROTEIN"/>
    <property type="match status" value="1"/>
</dbReference>